<keyword evidence="1" id="KW-0812">Transmembrane</keyword>
<reference evidence="2" key="1">
    <citation type="submission" date="2022-02" db="EMBL/GenBank/DDBJ databases">
        <title>Emergence and expansion in Europe of a Vibrio aestuarianus clonal complex pathogenic for oysters.</title>
        <authorList>
            <person name="Mesnil A."/>
            <person name="Travers M.-A."/>
        </authorList>
    </citation>
    <scope>NUCLEOTIDE SEQUENCE</scope>
    <source>
        <strain evidence="2">151-ITT-15-cp-1</strain>
    </source>
</reference>
<organism evidence="2 3">
    <name type="scientific">Vibrio aestuarianus</name>
    <dbReference type="NCBI Taxonomy" id="28171"/>
    <lineage>
        <taxon>Bacteria</taxon>
        <taxon>Pseudomonadati</taxon>
        <taxon>Pseudomonadota</taxon>
        <taxon>Gammaproteobacteria</taxon>
        <taxon>Vibrionales</taxon>
        <taxon>Vibrionaceae</taxon>
        <taxon>Vibrio</taxon>
    </lineage>
</organism>
<feature type="transmembrane region" description="Helical" evidence="1">
    <location>
        <begin position="109"/>
        <end position="127"/>
    </location>
</feature>
<evidence type="ECO:0008006" key="4">
    <source>
        <dbReference type="Google" id="ProtNLM"/>
    </source>
</evidence>
<sequence length="133" mass="15710">MNLDFVRQECQDYSKATSEAARRLALAGIAIVWLLADKDKEEVLNFLPIWFFLICLCFEFVQYVWGYTSWLIFDYVKENALQDKYGDDGASIEEADFEAPFWMNYPTNFFFFLKIVFVSIGYYFLLVDVTHLI</sequence>
<name>A0A9X4FIX8_9VIBR</name>
<dbReference type="RefSeq" id="WP_162093827.1">
    <property type="nucleotide sequence ID" value="NZ_JAKNAP010000140.1"/>
</dbReference>
<evidence type="ECO:0000313" key="2">
    <source>
        <dbReference type="EMBL" id="MDE1359113.1"/>
    </source>
</evidence>
<evidence type="ECO:0000256" key="1">
    <source>
        <dbReference type="SAM" id="Phobius"/>
    </source>
</evidence>
<accession>A0A9X4FIX8</accession>
<evidence type="ECO:0000313" key="3">
    <source>
        <dbReference type="Proteomes" id="UP001140973"/>
    </source>
</evidence>
<protein>
    <recommendedName>
        <fullName evidence="4">Transmembrane protein</fullName>
    </recommendedName>
</protein>
<dbReference type="EMBL" id="JAKNAP010000140">
    <property type="protein sequence ID" value="MDE1359113.1"/>
    <property type="molecule type" value="Genomic_DNA"/>
</dbReference>
<keyword evidence="1" id="KW-1133">Transmembrane helix</keyword>
<gene>
    <name evidence="2" type="ORF">L9W73_17720</name>
</gene>
<dbReference type="AlphaFoldDB" id="A0A9X4FIX8"/>
<feature type="transmembrane region" description="Helical" evidence="1">
    <location>
        <begin position="43"/>
        <end position="65"/>
    </location>
</feature>
<keyword evidence="1" id="KW-0472">Membrane</keyword>
<feature type="transmembrane region" description="Helical" evidence="1">
    <location>
        <begin position="20"/>
        <end position="36"/>
    </location>
</feature>
<proteinExistence type="predicted"/>
<comment type="caution">
    <text evidence="2">The sequence shown here is derived from an EMBL/GenBank/DDBJ whole genome shotgun (WGS) entry which is preliminary data.</text>
</comment>
<dbReference type="Proteomes" id="UP001140973">
    <property type="component" value="Unassembled WGS sequence"/>
</dbReference>